<comment type="caution">
    <text evidence="2">The sequence shown here is derived from an EMBL/GenBank/DDBJ whole genome shotgun (WGS) entry which is preliminary data.</text>
</comment>
<organism evidence="2 3">
    <name type="scientific">Photorhabdus australis subsp. thailandensis</name>
    <dbReference type="NCBI Taxonomy" id="2805096"/>
    <lineage>
        <taxon>Bacteria</taxon>
        <taxon>Pseudomonadati</taxon>
        <taxon>Pseudomonadota</taxon>
        <taxon>Gammaproteobacteria</taxon>
        <taxon>Enterobacterales</taxon>
        <taxon>Morganellaceae</taxon>
        <taxon>Photorhabdus</taxon>
    </lineage>
</organism>
<accession>A0A1C0U9M0</accession>
<keyword evidence="2" id="KW-0808">Transferase</keyword>
<dbReference type="STRING" id="286156.Ppb6_00134"/>
<dbReference type="CDD" id="cd06532">
    <property type="entry name" value="Glyco_transf_25"/>
    <property type="match status" value="1"/>
</dbReference>
<dbReference type="InterPro" id="IPR002654">
    <property type="entry name" value="Glyco_trans_25"/>
</dbReference>
<dbReference type="GO" id="GO:0016740">
    <property type="term" value="F:transferase activity"/>
    <property type="evidence" value="ECO:0007669"/>
    <property type="project" value="UniProtKB-KW"/>
</dbReference>
<evidence type="ECO:0000259" key="1">
    <source>
        <dbReference type="Pfam" id="PF01755"/>
    </source>
</evidence>
<sequence>MKNTSMSVRVWGWINSHNYPLNVCYKTLEDTMKNFIISLLNNNEKRRKHITEQFERNNIEFEFFDAIDKSRINIANELGITFDNPNLSMGEKGCFLSHITLWKKIIDENIPVAGIFEDDIYLSKESELYLTDYNWVDHNIDIIKIERSDEKVRTSIFPVKKLKKNENIFRLKKEHLGTGGYIITNKGANFLFNKITSTPLIEPVDCEIFDNFILDKNYIACQLIPALCMQDFTLNKSHNNFPSSLENERVHRIITPKENYNSKLLREIHRVKNQLIDFIFNKQIERKLPFNKD</sequence>
<dbReference type="PATRIC" id="fig|286156.4.peg.174"/>
<gene>
    <name evidence="2" type="primary">lex1</name>
    <name evidence="2" type="ORF">Ppb6_00134</name>
</gene>
<feature type="domain" description="Glycosyl transferase family 25" evidence="1">
    <location>
        <begin position="33"/>
        <end position="206"/>
    </location>
</feature>
<dbReference type="Proteomes" id="UP000093476">
    <property type="component" value="Unassembled WGS sequence"/>
</dbReference>
<dbReference type="EC" id="2.-.-.-" evidence="2"/>
<dbReference type="Pfam" id="PF01755">
    <property type="entry name" value="Glyco_transf_25"/>
    <property type="match status" value="1"/>
</dbReference>
<proteinExistence type="predicted"/>
<name>A0A1C0U9M0_9GAMM</name>
<reference evidence="2 3" key="1">
    <citation type="submission" date="2015-12" db="EMBL/GenBank/DDBJ databases">
        <title>Genome comparisons provide insights into the role of secondary metabolites in the pathogenic phase of the Photorhabdus life cycle.</title>
        <authorList>
            <person name="Tobias N.J."/>
            <person name="Mishra B."/>
            <person name="Gupta D.K."/>
            <person name="Thines M."/>
            <person name="Stinear T.P."/>
            <person name="Bode H.B."/>
        </authorList>
    </citation>
    <scope>NUCLEOTIDE SEQUENCE [LARGE SCALE GENOMIC DNA]</scope>
    <source>
        <strain evidence="2 3">PB68.1</strain>
    </source>
</reference>
<keyword evidence="3" id="KW-1185">Reference proteome</keyword>
<dbReference type="RefSeq" id="WP_083195527.1">
    <property type="nucleotide sequence ID" value="NZ_CAWMQZ010000008.1"/>
</dbReference>
<dbReference type="EMBL" id="LOMY01000008">
    <property type="protein sequence ID" value="OCQ54637.1"/>
    <property type="molecule type" value="Genomic_DNA"/>
</dbReference>
<dbReference type="AlphaFoldDB" id="A0A1C0U9M0"/>
<protein>
    <submittedName>
        <fullName evidence="2">Lipooligosaccharide biosynthesis protein lex-1</fullName>
        <ecNumber evidence="2">2.-.-.-</ecNumber>
    </submittedName>
</protein>
<evidence type="ECO:0000313" key="2">
    <source>
        <dbReference type="EMBL" id="OCQ54637.1"/>
    </source>
</evidence>
<evidence type="ECO:0000313" key="3">
    <source>
        <dbReference type="Proteomes" id="UP000093476"/>
    </source>
</evidence>